<dbReference type="InterPro" id="IPR011060">
    <property type="entry name" value="RibuloseP-bd_barrel"/>
</dbReference>
<evidence type="ECO:0000256" key="5">
    <source>
        <dbReference type="ARBA" id="ARBA00022272"/>
    </source>
</evidence>
<evidence type="ECO:0000256" key="1">
    <source>
        <dbReference type="ARBA" id="ARBA00001164"/>
    </source>
</evidence>
<dbReference type="CDD" id="cd00405">
    <property type="entry name" value="PRAI"/>
    <property type="match status" value="1"/>
</dbReference>
<evidence type="ECO:0000256" key="2">
    <source>
        <dbReference type="ARBA" id="ARBA00004664"/>
    </source>
</evidence>
<keyword evidence="8 10" id="KW-0057">Aromatic amino acid biosynthesis</keyword>
<dbReference type="PANTHER" id="PTHR42894:SF1">
    <property type="entry name" value="N-(5'-PHOSPHORIBOSYL)ANTHRANILATE ISOMERASE"/>
    <property type="match status" value="1"/>
</dbReference>
<dbReference type="UniPathway" id="UPA00035">
    <property type="reaction ID" value="UER00042"/>
</dbReference>
<dbReference type="AlphaFoldDB" id="A0A1M7FM92"/>
<gene>
    <name evidence="10" type="primary">trpF</name>
    <name evidence="12" type="ORF">SAMN02745189_01487</name>
</gene>
<feature type="domain" description="N-(5'phosphoribosyl) anthranilate isomerase (PRAI)" evidence="11">
    <location>
        <begin position="4"/>
        <end position="198"/>
    </location>
</feature>
<dbReference type="Gene3D" id="3.20.20.70">
    <property type="entry name" value="Aldolase class I"/>
    <property type="match status" value="1"/>
</dbReference>
<dbReference type="OrthoDB" id="9786954at2"/>
<evidence type="ECO:0000256" key="10">
    <source>
        <dbReference type="HAMAP-Rule" id="MF_00135"/>
    </source>
</evidence>
<dbReference type="GO" id="GO:0000162">
    <property type="term" value="P:L-tryptophan biosynthetic process"/>
    <property type="evidence" value="ECO:0007669"/>
    <property type="project" value="UniProtKB-UniRule"/>
</dbReference>
<sequence>MTKVKICGMQTIEDAQYAIDAGADFIGFVLAPSKRQLTIDEMRGILEKLDTKNAGTVGVMVNPSREEAEEALETGLDYIQFHGDEAPAFVEDFKDHAIKAFPSNSELGNSEKFEYPSNFILIDSPRKEYYGGSGSQFDWEAFDQEGLEPSRFALAGGLKPENIGEAISIFKPALVDVSSGVESDGKKDPEKVSRFIKNVKEVS</sequence>
<dbReference type="InterPro" id="IPR044643">
    <property type="entry name" value="TrpF_fam"/>
</dbReference>
<evidence type="ECO:0000256" key="7">
    <source>
        <dbReference type="ARBA" id="ARBA00022822"/>
    </source>
</evidence>
<dbReference type="GO" id="GO:0004640">
    <property type="term" value="F:phosphoribosylanthranilate isomerase activity"/>
    <property type="evidence" value="ECO:0007669"/>
    <property type="project" value="UniProtKB-UniRule"/>
</dbReference>
<dbReference type="RefSeq" id="WP_072709860.1">
    <property type="nucleotide sequence ID" value="NZ_FRCF01000004.1"/>
</dbReference>
<dbReference type="InterPro" id="IPR001240">
    <property type="entry name" value="PRAI_dom"/>
</dbReference>
<keyword evidence="6 10" id="KW-0028">Amino-acid biosynthesis</keyword>
<evidence type="ECO:0000313" key="12">
    <source>
        <dbReference type="EMBL" id="SHM04858.1"/>
    </source>
</evidence>
<evidence type="ECO:0000256" key="6">
    <source>
        <dbReference type="ARBA" id="ARBA00022605"/>
    </source>
</evidence>
<name>A0A1M7FM92_9BACL</name>
<keyword evidence="9 10" id="KW-0413">Isomerase</keyword>
<dbReference type="InterPro" id="IPR013785">
    <property type="entry name" value="Aldolase_TIM"/>
</dbReference>
<dbReference type="STRING" id="1123231.SAMN02745189_01487"/>
<dbReference type="SUPFAM" id="SSF51366">
    <property type="entry name" value="Ribulose-phoshate binding barrel"/>
    <property type="match status" value="1"/>
</dbReference>
<accession>A0A1M7FM92</accession>
<comment type="similarity">
    <text evidence="3 10">Belongs to the TrpF family.</text>
</comment>
<dbReference type="HAMAP" id="MF_00135">
    <property type="entry name" value="PRAI"/>
    <property type="match status" value="1"/>
</dbReference>
<evidence type="ECO:0000256" key="4">
    <source>
        <dbReference type="ARBA" id="ARBA00012572"/>
    </source>
</evidence>
<dbReference type="PANTHER" id="PTHR42894">
    <property type="entry name" value="N-(5'-PHOSPHORIBOSYL)ANTHRANILATE ISOMERASE"/>
    <property type="match status" value="1"/>
</dbReference>
<dbReference type="Pfam" id="PF00697">
    <property type="entry name" value="PRAI"/>
    <property type="match status" value="1"/>
</dbReference>
<dbReference type="FunFam" id="3.20.20.70:FF:000075">
    <property type="entry name" value="Tryptophan biosynthesis protein TRP1"/>
    <property type="match status" value="1"/>
</dbReference>
<protein>
    <recommendedName>
        <fullName evidence="5 10">N-(5'-phosphoribosyl)anthranilate isomerase</fullName>
        <shortName evidence="10">PRAI</shortName>
        <ecNumber evidence="4 10">5.3.1.24</ecNumber>
    </recommendedName>
</protein>
<evidence type="ECO:0000256" key="8">
    <source>
        <dbReference type="ARBA" id="ARBA00023141"/>
    </source>
</evidence>
<evidence type="ECO:0000259" key="11">
    <source>
        <dbReference type="Pfam" id="PF00697"/>
    </source>
</evidence>
<comment type="catalytic activity">
    <reaction evidence="1 10">
        <text>N-(5-phospho-beta-D-ribosyl)anthranilate = 1-(2-carboxyphenylamino)-1-deoxy-D-ribulose 5-phosphate</text>
        <dbReference type="Rhea" id="RHEA:21540"/>
        <dbReference type="ChEBI" id="CHEBI:18277"/>
        <dbReference type="ChEBI" id="CHEBI:58613"/>
        <dbReference type="EC" id="5.3.1.24"/>
    </reaction>
</comment>
<dbReference type="EMBL" id="FRCF01000004">
    <property type="protein sequence ID" value="SHM04858.1"/>
    <property type="molecule type" value="Genomic_DNA"/>
</dbReference>
<evidence type="ECO:0000256" key="9">
    <source>
        <dbReference type="ARBA" id="ARBA00023235"/>
    </source>
</evidence>
<evidence type="ECO:0000313" key="13">
    <source>
        <dbReference type="Proteomes" id="UP000184206"/>
    </source>
</evidence>
<reference evidence="12 13" key="1">
    <citation type="submission" date="2016-11" db="EMBL/GenBank/DDBJ databases">
        <authorList>
            <person name="Jaros S."/>
            <person name="Januszkiewicz K."/>
            <person name="Wedrychowicz H."/>
        </authorList>
    </citation>
    <scope>NUCLEOTIDE SEQUENCE [LARGE SCALE GENOMIC DNA]</scope>
    <source>
        <strain evidence="12 13">DSM 16010</strain>
    </source>
</reference>
<dbReference type="EC" id="5.3.1.24" evidence="4 10"/>
<dbReference type="Proteomes" id="UP000184206">
    <property type="component" value="Unassembled WGS sequence"/>
</dbReference>
<proteinExistence type="inferred from homology"/>
<comment type="pathway">
    <text evidence="2 10">Amino-acid biosynthesis; L-tryptophan biosynthesis; L-tryptophan from chorismate: step 3/5.</text>
</comment>
<keyword evidence="7 10" id="KW-0822">Tryptophan biosynthesis</keyword>
<keyword evidence="13" id="KW-1185">Reference proteome</keyword>
<evidence type="ECO:0000256" key="3">
    <source>
        <dbReference type="ARBA" id="ARBA00007571"/>
    </source>
</evidence>
<organism evidence="12 13">
    <name type="scientific">Lacicoccus alkaliphilus DSM 16010</name>
    <dbReference type="NCBI Taxonomy" id="1123231"/>
    <lineage>
        <taxon>Bacteria</taxon>
        <taxon>Bacillati</taxon>
        <taxon>Bacillota</taxon>
        <taxon>Bacilli</taxon>
        <taxon>Bacillales</taxon>
        <taxon>Salinicoccaceae</taxon>
        <taxon>Lacicoccus</taxon>
    </lineage>
</organism>